<accession>A0A0D7W1Y5</accession>
<dbReference type="InterPro" id="IPR007712">
    <property type="entry name" value="RelE/ParE_toxin"/>
</dbReference>
<dbReference type="Gene3D" id="3.30.2310.20">
    <property type="entry name" value="RelE-like"/>
    <property type="match status" value="1"/>
</dbReference>
<dbReference type="Pfam" id="PF05016">
    <property type="entry name" value="ParE_toxin"/>
    <property type="match status" value="1"/>
</dbReference>
<gene>
    <name evidence="2" type="ORF">PK35_09065</name>
</gene>
<sequence length="98" mass="12020">MDKKIIWTKKAKEELFDILNYWKNRNKSNLFSLKLYELIEEQLQLILDFPEIGRPTDIPNVYVKVIQNYLLYFEFIDNTLYILTLRHRSRNPKTLKIR</sequence>
<evidence type="ECO:0000313" key="3">
    <source>
        <dbReference type="Proteomes" id="UP000032361"/>
    </source>
</evidence>
<reference evidence="2 3" key="1">
    <citation type="journal article" date="2015" name="Antonie Van Leeuwenhoek">
        <title>Tamlana nanhaiensis sp. nov., isolated from surface seawater collected from the South China Sea.</title>
        <authorList>
            <person name="Liu X."/>
            <person name="Lai Q."/>
            <person name="Du Y."/>
            <person name="Li G."/>
            <person name="Sun F."/>
            <person name="Shao Z."/>
        </authorList>
    </citation>
    <scope>NUCLEOTIDE SEQUENCE [LARGE SCALE GENOMIC DNA]</scope>
    <source>
        <strain evidence="2 3">FHC16</strain>
    </source>
</reference>
<dbReference type="InterPro" id="IPR035093">
    <property type="entry name" value="RelE/ParE_toxin_dom_sf"/>
</dbReference>
<comment type="caution">
    <text evidence="2">The sequence shown here is derived from an EMBL/GenBank/DDBJ whole genome shotgun (WGS) entry which is preliminary data.</text>
</comment>
<keyword evidence="1" id="KW-1277">Toxin-antitoxin system</keyword>
<name>A0A0D7W1Y5_9FLAO</name>
<dbReference type="EMBL" id="JTDV01000005">
    <property type="protein sequence ID" value="KJD33101.1"/>
    <property type="molecule type" value="Genomic_DNA"/>
</dbReference>
<dbReference type="STRING" id="1382798.PK35_09065"/>
<evidence type="ECO:0008006" key="4">
    <source>
        <dbReference type="Google" id="ProtNLM"/>
    </source>
</evidence>
<dbReference type="Proteomes" id="UP000032361">
    <property type="component" value="Unassembled WGS sequence"/>
</dbReference>
<organism evidence="2 3">
    <name type="scientific">Neotamlana nanhaiensis</name>
    <dbReference type="NCBI Taxonomy" id="1382798"/>
    <lineage>
        <taxon>Bacteria</taxon>
        <taxon>Pseudomonadati</taxon>
        <taxon>Bacteroidota</taxon>
        <taxon>Flavobacteriia</taxon>
        <taxon>Flavobacteriales</taxon>
        <taxon>Flavobacteriaceae</taxon>
        <taxon>Neotamlana</taxon>
    </lineage>
</organism>
<proteinExistence type="predicted"/>
<evidence type="ECO:0000256" key="1">
    <source>
        <dbReference type="ARBA" id="ARBA00022649"/>
    </source>
</evidence>
<keyword evidence="3" id="KW-1185">Reference proteome</keyword>
<dbReference type="PATRIC" id="fig|1382798.3.peg.3161"/>
<dbReference type="RefSeq" id="WP_044626378.1">
    <property type="nucleotide sequence ID" value="NZ_JTDV01000005.1"/>
</dbReference>
<dbReference type="OrthoDB" id="1098070at2"/>
<evidence type="ECO:0000313" key="2">
    <source>
        <dbReference type="EMBL" id="KJD33101.1"/>
    </source>
</evidence>
<protein>
    <recommendedName>
        <fullName evidence="4">Type II toxin-antitoxin system RelE/ParE family toxin</fullName>
    </recommendedName>
</protein>
<dbReference type="AlphaFoldDB" id="A0A0D7W1Y5"/>